<feature type="transmembrane region" description="Helical" evidence="8">
    <location>
        <begin position="100"/>
        <end position="121"/>
    </location>
</feature>
<comment type="similarity">
    <text evidence="2">Belongs to the SLC41A transporter family.</text>
</comment>
<dbReference type="RefSeq" id="XP_005770637.1">
    <property type="nucleotide sequence ID" value="XM_005770580.1"/>
</dbReference>
<dbReference type="GO" id="GO:0016020">
    <property type="term" value="C:membrane"/>
    <property type="evidence" value="ECO:0007669"/>
    <property type="project" value="UniProtKB-SubCell"/>
</dbReference>
<organism evidence="10 11">
    <name type="scientific">Emiliania huxleyi (strain CCMP1516)</name>
    <dbReference type="NCBI Taxonomy" id="280463"/>
    <lineage>
        <taxon>Eukaryota</taxon>
        <taxon>Haptista</taxon>
        <taxon>Haptophyta</taxon>
        <taxon>Prymnesiophyceae</taxon>
        <taxon>Isochrysidales</taxon>
        <taxon>Noelaerhabdaceae</taxon>
        <taxon>Emiliania</taxon>
    </lineage>
</organism>
<dbReference type="KEGG" id="ehx:EMIHUDRAFT_458678"/>
<dbReference type="PANTHER" id="PTHR41394">
    <property type="entry name" value="MAGNESIUM TRANSPORTER MGTE"/>
    <property type="match status" value="1"/>
</dbReference>
<evidence type="ECO:0000256" key="6">
    <source>
        <dbReference type="ARBA" id="ARBA00022989"/>
    </source>
</evidence>
<dbReference type="GeneID" id="19046209"/>
<dbReference type="EnsemblProtists" id="EOD19767">
    <property type="protein sequence ID" value="EOD19767"/>
    <property type="gene ID" value="EMIHUDRAFT_458678"/>
</dbReference>
<reference evidence="11" key="1">
    <citation type="journal article" date="2013" name="Nature">
        <title>Pan genome of the phytoplankton Emiliania underpins its global distribution.</title>
        <authorList>
            <person name="Read B.A."/>
            <person name="Kegel J."/>
            <person name="Klute M.J."/>
            <person name="Kuo A."/>
            <person name="Lefebvre S.C."/>
            <person name="Maumus F."/>
            <person name="Mayer C."/>
            <person name="Miller J."/>
            <person name="Monier A."/>
            <person name="Salamov A."/>
            <person name="Young J."/>
            <person name="Aguilar M."/>
            <person name="Claverie J.M."/>
            <person name="Frickenhaus S."/>
            <person name="Gonzalez K."/>
            <person name="Herman E.K."/>
            <person name="Lin Y.C."/>
            <person name="Napier J."/>
            <person name="Ogata H."/>
            <person name="Sarno A.F."/>
            <person name="Shmutz J."/>
            <person name="Schroeder D."/>
            <person name="de Vargas C."/>
            <person name="Verret F."/>
            <person name="von Dassow P."/>
            <person name="Valentin K."/>
            <person name="Van de Peer Y."/>
            <person name="Wheeler G."/>
            <person name="Dacks J.B."/>
            <person name="Delwiche C.F."/>
            <person name="Dyhrman S.T."/>
            <person name="Glockner G."/>
            <person name="John U."/>
            <person name="Richards T."/>
            <person name="Worden A.Z."/>
            <person name="Zhang X."/>
            <person name="Grigoriev I.V."/>
            <person name="Allen A.E."/>
            <person name="Bidle K."/>
            <person name="Borodovsky M."/>
            <person name="Bowler C."/>
            <person name="Brownlee C."/>
            <person name="Cock J.M."/>
            <person name="Elias M."/>
            <person name="Gladyshev V.N."/>
            <person name="Groth M."/>
            <person name="Guda C."/>
            <person name="Hadaegh A."/>
            <person name="Iglesias-Rodriguez M.D."/>
            <person name="Jenkins J."/>
            <person name="Jones B.M."/>
            <person name="Lawson T."/>
            <person name="Leese F."/>
            <person name="Lindquist E."/>
            <person name="Lobanov A."/>
            <person name="Lomsadze A."/>
            <person name="Malik S.B."/>
            <person name="Marsh M.E."/>
            <person name="Mackinder L."/>
            <person name="Mock T."/>
            <person name="Mueller-Roeber B."/>
            <person name="Pagarete A."/>
            <person name="Parker M."/>
            <person name="Probert I."/>
            <person name="Quesneville H."/>
            <person name="Raines C."/>
            <person name="Rensing S.A."/>
            <person name="Riano-Pachon D.M."/>
            <person name="Richier S."/>
            <person name="Rokitta S."/>
            <person name="Shiraiwa Y."/>
            <person name="Soanes D.M."/>
            <person name="van der Giezen M."/>
            <person name="Wahlund T.M."/>
            <person name="Williams B."/>
            <person name="Wilson W."/>
            <person name="Wolfe G."/>
            <person name="Wurch L.L."/>
        </authorList>
    </citation>
    <scope>NUCLEOTIDE SEQUENCE</scope>
</reference>
<evidence type="ECO:0000256" key="2">
    <source>
        <dbReference type="ARBA" id="ARBA00009749"/>
    </source>
</evidence>
<keyword evidence="4 8" id="KW-0812">Transmembrane</keyword>
<dbReference type="HOGENOM" id="CLU_1565786_0_0_1"/>
<name>A0A0D3J3X3_EMIH1</name>
<sequence>MFVDGEGRLSSAPSEELEYLKKTGIDDYLFAARTGWLAFFLCGLLLCALLEREIELAFFVPLIIGHGGNSGGQAVSTVIRSIGRRSPSGSEAISTVATEALAGALQSLLLGCLVGPALHFFLDTSRAVSTVMATTLPLLGLFSNCTGAMLPFLTAAPGQLVVIRMLSRTSY</sequence>
<feature type="transmembrane region" description="Helical" evidence="8">
    <location>
        <begin position="141"/>
        <end position="163"/>
    </location>
</feature>
<evidence type="ECO:0000256" key="4">
    <source>
        <dbReference type="ARBA" id="ARBA00022692"/>
    </source>
</evidence>
<accession>A0A0D3J3X3</accession>
<reference evidence="10" key="2">
    <citation type="submission" date="2024-10" db="UniProtKB">
        <authorList>
            <consortium name="EnsemblProtists"/>
        </authorList>
    </citation>
    <scope>IDENTIFICATION</scope>
</reference>
<evidence type="ECO:0000256" key="5">
    <source>
        <dbReference type="ARBA" id="ARBA00022842"/>
    </source>
</evidence>
<dbReference type="SUPFAM" id="SSF161093">
    <property type="entry name" value="MgtE membrane domain-like"/>
    <property type="match status" value="1"/>
</dbReference>
<evidence type="ECO:0000256" key="3">
    <source>
        <dbReference type="ARBA" id="ARBA00022448"/>
    </source>
</evidence>
<dbReference type="Gene3D" id="1.10.357.20">
    <property type="entry name" value="SLC41 divalent cation transporters, integral membrane domain"/>
    <property type="match status" value="1"/>
</dbReference>
<evidence type="ECO:0000256" key="1">
    <source>
        <dbReference type="ARBA" id="ARBA00004141"/>
    </source>
</evidence>
<evidence type="ECO:0000256" key="7">
    <source>
        <dbReference type="ARBA" id="ARBA00023136"/>
    </source>
</evidence>
<comment type="subcellular location">
    <subcellularLocation>
        <location evidence="1">Membrane</location>
        <topology evidence="1">Multi-pass membrane protein</topology>
    </subcellularLocation>
</comment>
<protein>
    <recommendedName>
        <fullName evidence="9">SLC41A/MgtE integral membrane domain-containing protein</fullName>
    </recommendedName>
</protein>
<evidence type="ECO:0000256" key="8">
    <source>
        <dbReference type="SAM" id="Phobius"/>
    </source>
</evidence>
<dbReference type="InterPro" id="IPR036739">
    <property type="entry name" value="SLC41_membr_dom_sf"/>
</dbReference>
<dbReference type="PANTHER" id="PTHR41394:SF8">
    <property type="entry name" value="MAGNESIUM TRANSPORTER MGTE"/>
    <property type="match status" value="1"/>
</dbReference>
<dbReference type="RefSeq" id="XP_005772196.1">
    <property type="nucleotide sequence ID" value="XM_005772139.1"/>
</dbReference>
<evidence type="ECO:0000313" key="10">
    <source>
        <dbReference type="EnsemblProtists" id="EOD18208"/>
    </source>
</evidence>
<dbReference type="Pfam" id="PF01769">
    <property type="entry name" value="MgtE"/>
    <property type="match status" value="1"/>
</dbReference>
<dbReference type="Proteomes" id="UP000013827">
    <property type="component" value="Unassembled WGS sequence"/>
</dbReference>
<feature type="transmembrane region" description="Helical" evidence="8">
    <location>
        <begin position="28"/>
        <end position="50"/>
    </location>
</feature>
<keyword evidence="3" id="KW-0813">Transport</keyword>
<proteinExistence type="inferred from homology"/>
<evidence type="ECO:0000259" key="9">
    <source>
        <dbReference type="Pfam" id="PF01769"/>
    </source>
</evidence>
<keyword evidence="11" id="KW-1185">Reference proteome</keyword>
<keyword evidence="7 8" id="KW-0472">Membrane</keyword>
<dbReference type="AlphaFoldDB" id="A0A0D3J3X3"/>
<dbReference type="EnsemblProtists" id="EOD18208">
    <property type="protein sequence ID" value="EOD18208"/>
    <property type="gene ID" value="EMIHUDRAFT_447975"/>
</dbReference>
<keyword evidence="5" id="KW-0460">Magnesium</keyword>
<keyword evidence="6 8" id="KW-1133">Transmembrane helix</keyword>
<dbReference type="InterPro" id="IPR006667">
    <property type="entry name" value="SLC41_membr_dom"/>
</dbReference>
<evidence type="ECO:0000313" key="11">
    <source>
        <dbReference type="Proteomes" id="UP000013827"/>
    </source>
</evidence>
<dbReference type="KEGG" id="ehx:EMIHUDRAFT_447975"/>
<feature type="domain" description="SLC41A/MgtE integral membrane" evidence="9">
    <location>
        <begin position="60"/>
        <end position="154"/>
    </location>
</feature>
<dbReference type="GeneID" id="17265313"/>
<dbReference type="GO" id="GO:0008324">
    <property type="term" value="F:monoatomic cation transmembrane transporter activity"/>
    <property type="evidence" value="ECO:0007669"/>
    <property type="project" value="InterPro"/>
</dbReference>
<dbReference type="PaxDb" id="2903-EOD18208"/>
<dbReference type="eggNOG" id="ENOG502S2RY">
    <property type="taxonomic scope" value="Eukaryota"/>
</dbReference>